<accession>A0ABY3EXR7</accession>
<organism evidence="2 3">
    <name type="scientific">Denitromonas ohlonensis</name>
    <dbReference type="NCBI Taxonomy" id="3078508"/>
    <lineage>
        <taxon>Bacteria</taxon>
        <taxon>Pseudomonadati</taxon>
        <taxon>Pseudomonadota</taxon>
        <taxon>Betaproteobacteria</taxon>
        <taxon>Rhodocyclales</taxon>
        <taxon>Zoogloeaceae</taxon>
        <taxon>Denitromonas</taxon>
    </lineage>
</organism>
<dbReference type="PANTHER" id="PTHR22916">
    <property type="entry name" value="GLYCOSYLTRANSFERASE"/>
    <property type="match status" value="1"/>
</dbReference>
<evidence type="ECO:0000259" key="1">
    <source>
        <dbReference type="Pfam" id="PF00535"/>
    </source>
</evidence>
<reference evidence="2 3" key="1">
    <citation type="submission" date="2019-07" db="EMBL/GenBank/DDBJ databases">
        <title>The pathways for chlorine oxyanion respiration interact through the shared metabolite chlorate.</title>
        <authorList>
            <person name="Barnum T.P."/>
            <person name="Cheng Y."/>
            <person name="Hill K.A."/>
            <person name="Lucas L.N."/>
            <person name="Carlson H.K."/>
            <person name="Coates J.D."/>
        </authorList>
    </citation>
    <scope>NUCLEOTIDE SEQUENCE [LARGE SCALE GENOMIC DNA]</scope>
    <source>
        <strain evidence="2 3">SFB-2</strain>
    </source>
</reference>
<dbReference type="Gene3D" id="3.90.550.10">
    <property type="entry name" value="Spore Coat Polysaccharide Biosynthesis Protein SpsA, Chain A"/>
    <property type="match status" value="1"/>
</dbReference>
<dbReference type="InterPro" id="IPR018247">
    <property type="entry name" value="EF_Hand_1_Ca_BS"/>
</dbReference>
<gene>
    <name evidence="2" type="ORF">FHP90_15820</name>
</gene>
<protein>
    <submittedName>
        <fullName evidence="2">Glycosyltransferase family 2 protein</fullName>
    </submittedName>
</protein>
<evidence type="ECO:0000313" key="3">
    <source>
        <dbReference type="Proteomes" id="UP000317151"/>
    </source>
</evidence>
<dbReference type="SUPFAM" id="SSF53448">
    <property type="entry name" value="Nucleotide-diphospho-sugar transferases"/>
    <property type="match status" value="1"/>
</dbReference>
<dbReference type="Pfam" id="PF00535">
    <property type="entry name" value="Glycos_transf_2"/>
    <property type="match status" value="1"/>
</dbReference>
<feature type="domain" description="Glycosyltransferase 2-like" evidence="1">
    <location>
        <begin position="15"/>
        <end position="128"/>
    </location>
</feature>
<dbReference type="EMBL" id="VMNJ01000017">
    <property type="protein sequence ID" value="TVO62871.1"/>
    <property type="molecule type" value="Genomic_DNA"/>
</dbReference>
<dbReference type="InterPro" id="IPR029044">
    <property type="entry name" value="Nucleotide-diphossugar_trans"/>
</dbReference>
<dbReference type="InterPro" id="IPR001173">
    <property type="entry name" value="Glyco_trans_2-like"/>
</dbReference>
<dbReference type="CDD" id="cd00761">
    <property type="entry name" value="Glyco_tranf_GTA_type"/>
    <property type="match status" value="1"/>
</dbReference>
<name>A0ABY3EXR7_9RHOO</name>
<dbReference type="Proteomes" id="UP000317151">
    <property type="component" value="Unassembled WGS sequence"/>
</dbReference>
<sequence>MIERMNQSIPTPFFSVVIPTRNRCGLFKIALDSVLSQDCTDLEVIIVNDGSTGADLEAYHALELAYQGKASFHYLVHRPNGHGQSYSMNFGAGQARGKYLCFLDDDDAWIDPHHLQRCKASIEAQKTSTDLYFTDQRALFSDGRPNNTPLWISGVEKFAHGAPDANGTRRISAAELLQAGGFAHLNCSIYRREFWLGFGGMDENIRYECDRDIYMRGIDAADCILYNPAVVSEHNIPDPKKSNNMSTAISIFEKKIYQLRVFDKGILLSRNKAVVAFSKRAKAYELKKIATTLVETGRYTEASYYIRETLLLTFSPKWLGYFLYCHWKQLTSGAQS</sequence>
<comment type="caution">
    <text evidence="2">The sequence shown here is derived from an EMBL/GenBank/DDBJ whole genome shotgun (WGS) entry which is preliminary data.</text>
</comment>
<evidence type="ECO:0000313" key="2">
    <source>
        <dbReference type="EMBL" id="TVO62871.1"/>
    </source>
</evidence>
<keyword evidence="3" id="KW-1185">Reference proteome</keyword>
<proteinExistence type="predicted"/>
<dbReference type="PANTHER" id="PTHR22916:SF3">
    <property type="entry name" value="UDP-GLCNAC:BETAGAL BETA-1,3-N-ACETYLGLUCOSAMINYLTRANSFERASE-LIKE PROTEIN 1"/>
    <property type="match status" value="1"/>
</dbReference>
<dbReference type="PROSITE" id="PS00018">
    <property type="entry name" value="EF_HAND_1"/>
    <property type="match status" value="1"/>
</dbReference>